<dbReference type="Pfam" id="PF10139">
    <property type="entry name" value="Virul_Fac"/>
    <property type="match status" value="1"/>
</dbReference>
<dbReference type="SUPFAM" id="SSF52540">
    <property type="entry name" value="P-loop containing nucleoside triphosphate hydrolases"/>
    <property type="match status" value="1"/>
</dbReference>
<dbReference type="AlphaFoldDB" id="A0A1G7KLE7"/>
<dbReference type="OrthoDB" id="1060501at2"/>
<dbReference type="STRING" id="571438.SAMN05192586_104155"/>
<evidence type="ECO:0000313" key="1">
    <source>
        <dbReference type="EMBL" id="SDF37976.1"/>
    </source>
</evidence>
<name>A0A1G7KLE7_9BACT</name>
<proteinExistence type="predicted"/>
<organism evidence="1 2">
    <name type="scientific">Desulfovibrio legallii</name>
    <dbReference type="NCBI Taxonomy" id="571438"/>
    <lineage>
        <taxon>Bacteria</taxon>
        <taxon>Pseudomonadati</taxon>
        <taxon>Thermodesulfobacteriota</taxon>
        <taxon>Desulfovibrionia</taxon>
        <taxon>Desulfovibrionales</taxon>
        <taxon>Desulfovibrionaceae</taxon>
        <taxon>Desulfovibrio</taxon>
    </lineage>
</organism>
<reference evidence="2" key="1">
    <citation type="submission" date="2016-10" db="EMBL/GenBank/DDBJ databases">
        <authorList>
            <person name="Varghese N."/>
            <person name="Submissions S."/>
        </authorList>
    </citation>
    <scope>NUCLEOTIDE SEQUENCE [LARGE SCALE GENOMIC DNA]</scope>
    <source>
        <strain evidence="2">KHC7</strain>
    </source>
</reference>
<protein>
    <recommendedName>
        <fullName evidence="3">Type III effector HopL1</fullName>
    </recommendedName>
</protein>
<dbReference type="InterPro" id="IPR027417">
    <property type="entry name" value="P-loop_NTPase"/>
</dbReference>
<dbReference type="PIRSF" id="PIRSF034586">
    <property type="entry name" value="Vir_effector_SfrC"/>
    <property type="match status" value="1"/>
</dbReference>
<dbReference type="EMBL" id="FNBX01000004">
    <property type="protein sequence ID" value="SDF37976.1"/>
    <property type="molecule type" value="Genomic_DNA"/>
</dbReference>
<accession>A0A1G7KLE7</accession>
<evidence type="ECO:0008006" key="3">
    <source>
        <dbReference type="Google" id="ProtNLM"/>
    </source>
</evidence>
<evidence type="ECO:0000313" key="2">
    <source>
        <dbReference type="Proteomes" id="UP000199355"/>
    </source>
</evidence>
<keyword evidence="2" id="KW-1185">Reference proteome</keyword>
<dbReference type="Proteomes" id="UP000199355">
    <property type="component" value="Unassembled WGS sequence"/>
</dbReference>
<dbReference type="InterPro" id="IPR017030">
    <property type="entry name" value="Vir_effector_SfrC"/>
</dbReference>
<gene>
    <name evidence="1" type="ORF">SAMN05192586_104155</name>
</gene>
<dbReference type="RefSeq" id="WP_092153132.1">
    <property type="nucleotide sequence ID" value="NZ_FNBX01000004.1"/>
</dbReference>
<sequence length="872" mass="97612">MQQQDSELARHCRQLAESARQAGTWLADNAALVGGERAALQKDTRQAARFFGKCEQAALRKMCVGVFGPSQSGKSYLISALASNAAGVLLADFHGEAHDFIKEINPEGGKESTGLVTRFTTTPPPGVSVDYPIRLRLLSETDVARVLANTYYADCDHKDAPDADALRASLEALATRAAASPLPGGLSDDDVEELRDYVQKNFASRPRVQLLQNGYWARAVELAPRLDLDGRAALLGLIWDNVPQFQAVYLELCAALHGLGNPAEAFCPREALIPRENSIIDVARLHGLGAPAGDDTLSIATAEGRSARLPRAVVTALTAEITIYMREKPDDFFDYTDLLDFPGYRARYKFTNLREALETKRETLKELFLRGKVAYLFERYREEKELTSMLLCIGPSTQEVQDLPQAVYEWICSTHGERPEMRAGKPPALFFVLTKMDMEFEKKAGSPSVETRWTTRLESSLVNFFGQMHDWPQNWDGTQPFNNVFLLRNPNFLCEAIFTYDQRRETGIRPEQQAFVEEVRRAFLQSPLVQRHVAQPEAVWQAAMTLNDGGVSLLRERLRPLCNPELKRRQIAVSLAERCARLRTALAPFYRPDDREELRRQKEQLARSLAVLLAGVAEKQLFGAFLRRLQVRDEDLYELCCNAWQSPVAGEAPPAPVVGTRVAASDILSDIFGDAAPAAPKEEHAAPARDTAGVFAATVLDHWIERLRQFGGGAEIRTLFDLPAREVDQLCHELIQAAARCRLRETLEAELRRNTAYGNLARERQVWKQVSLAADAINAFVDWLGFDPRNKSRAERTLQLGGKAVSLFDPPPDVVGEPRIGEQEAPYDRLWYTDWLRALVANILANVDFDGQQSVNPEQNNRLRDILQAFKD</sequence>